<evidence type="ECO:0000256" key="1">
    <source>
        <dbReference type="SAM" id="MobiDB-lite"/>
    </source>
</evidence>
<dbReference type="PANTHER" id="PTHR30634:SF14">
    <property type="match status" value="1"/>
</dbReference>
<dbReference type="Proteomes" id="UP000245073">
    <property type="component" value="Unassembled WGS sequence"/>
</dbReference>
<protein>
    <submittedName>
        <fullName evidence="2">Uncharacterized protein</fullName>
    </submittedName>
</protein>
<proteinExistence type="predicted"/>
<dbReference type="AlphaFoldDB" id="A0A2T9JIH2"/>
<dbReference type="RefSeq" id="WP_109102797.1">
    <property type="nucleotide sequence ID" value="NZ_QDKQ01000069.1"/>
</dbReference>
<feature type="compositionally biased region" description="Acidic residues" evidence="1">
    <location>
        <begin position="114"/>
        <end position="126"/>
    </location>
</feature>
<comment type="caution">
    <text evidence="2">The sequence shown here is derived from an EMBL/GenBank/DDBJ whole genome shotgun (WGS) entry which is preliminary data.</text>
</comment>
<dbReference type="InterPro" id="IPR050458">
    <property type="entry name" value="LolB"/>
</dbReference>
<organism evidence="2 3">
    <name type="scientific">Caulobacter endophyticus</name>
    <dbReference type="NCBI Taxonomy" id="2172652"/>
    <lineage>
        <taxon>Bacteria</taxon>
        <taxon>Pseudomonadati</taxon>
        <taxon>Pseudomonadota</taxon>
        <taxon>Alphaproteobacteria</taxon>
        <taxon>Caulobacterales</taxon>
        <taxon>Caulobacteraceae</taxon>
        <taxon>Caulobacter</taxon>
    </lineage>
</organism>
<dbReference type="OrthoDB" id="9768066at2"/>
<keyword evidence="3" id="KW-1185">Reference proteome</keyword>
<reference evidence="2 3" key="1">
    <citation type="submission" date="2018-04" db="EMBL/GenBank/DDBJ databases">
        <title>The genome sequence of Caulobacter sp. 744.</title>
        <authorList>
            <person name="Gao J."/>
            <person name="Sun J."/>
        </authorList>
    </citation>
    <scope>NUCLEOTIDE SEQUENCE [LARGE SCALE GENOMIC DNA]</scope>
    <source>
        <strain evidence="2 3">774</strain>
    </source>
</reference>
<dbReference type="PANTHER" id="PTHR30634">
    <property type="entry name" value="OUTER MEMBRANE LOLAB LIPOPROTEIN INSERTION APPARATUS"/>
    <property type="match status" value="1"/>
</dbReference>
<feature type="region of interest" description="Disordered" evidence="1">
    <location>
        <begin position="109"/>
        <end position="133"/>
    </location>
</feature>
<dbReference type="Pfam" id="PF18934">
    <property type="entry name" value="DUF5682"/>
    <property type="match status" value="1"/>
</dbReference>
<accession>A0A2T9JIH2</accession>
<evidence type="ECO:0000313" key="3">
    <source>
        <dbReference type="Proteomes" id="UP000245073"/>
    </source>
</evidence>
<dbReference type="InterPro" id="IPR043737">
    <property type="entry name" value="DUF5682"/>
</dbReference>
<name>A0A2T9JIH2_9CAUL</name>
<dbReference type="EMBL" id="QDKQ01000069">
    <property type="protein sequence ID" value="PVM83446.1"/>
    <property type="molecule type" value="Genomic_DNA"/>
</dbReference>
<gene>
    <name evidence="2" type="ORF">DDF67_21170</name>
</gene>
<sequence>MAAEVHYFGIRHHGPGSARRLVDALEALRPAVVLIEGPADASDLLPMLADPAMVPPVALLVYASDDPARASFWPFAVYSPEYQAACWAVRNGAAVRFIDVPAAWGLAAPPEPEPVSEDEAIEEADEPAPPPAIDEVSMRLERDPIGLLAEAGGYQDGESWWRDVIEESPAAGAVFAAVADAMAALREAAPPAQGREAVREAHMRLEIAKTVKETEGAIAVVCGAWHEPALKARVPLSQDRERLKGAPKQKISATWAPWTSPRLAFQSGYGAGVAAPGWCGHLWETSRDEIAVRWLGRIAHALREAGHIAPTASLIEAQRLAVALAAMRDRPHPGFEELREAAIACLCHGEPLVWDTVSARLLLGDAVGEIPADVPLAPLIEDLQREQRRTRLKPEALERELAVDLRSESGLDRSTLLHRLSILDVPWGRLAEAGRSRGTFRERWRLRWEPEFAVRLVENLVYGPTLARAAAGRLTARLAEAVELPVLCDLVLSALTAQLPDAAHAGVERIEHRVALTSDCGELLSSLAPLGDIVRYGQARRTDAAQMEVLFVRILSQGALALPYAVRLLDAEAAQALRASVLAADAAAVLAEVDLTDWRQALSSVVDDDQATPLLAGVAARLLYEAETITPEAAAELLGRMLSPGRAVADAAGFFEGFFDGAGERLIYDASLRAAVDAWMLSLEGEAFTAFLPLFRRALGNLDRMQRRRLLDAVFGRAGAGLQGRIAVADAEAIWLAHLQRLTDILTARPAT</sequence>
<evidence type="ECO:0000313" key="2">
    <source>
        <dbReference type="EMBL" id="PVM83446.1"/>
    </source>
</evidence>